<gene>
    <name evidence="1" type="ORF">SAMN04487865_11421</name>
</gene>
<proteinExistence type="predicted"/>
<accession>A0A662ZDL2</accession>
<evidence type="ECO:0000313" key="1">
    <source>
        <dbReference type="EMBL" id="SFK61186.1"/>
    </source>
</evidence>
<reference evidence="1 2" key="1">
    <citation type="submission" date="2016-10" db="EMBL/GenBank/DDBJ databases">
        <authorList>
            <person name="Varghese N."/>
            <person name="Submissions S."/>
        </authorList>
    </citation>
    <scope>NUCLEOTIDE SEQUENCE [LARGE SCALE GENOMIC DNA]</scope>
    <source>
        <strain evidence="1 2">22B</strain>
    </source>
</reference>
<evidence type="ECO:0000313" key="2">
    <source>
        <dbReference type="Proteomes" id="UP000243374"/>
    </source>
</evidence>
<dbReference type="AlphaFoldDB" id="A0A662ZDL2"/>
<dbReference type="EMBL" id="FOSF01000142">
    <property type="protein sequence ID" value="SFK61186.1"/>
    <property type="molecule type" value="Genomic_DNA"/>
</dbReference>
<organism evidence="1 2">
    <name type="scientific">Succinivibrio dextrinosolvens</name>
    <dbReference type="NCBI Taxonomy" id="83771"/>
    <lineage>
        <taxon>Bacteria</taxon>
        <taxon>Pseudomonadati</taxon>
        <taxon>Pseudomonadota</taxon>
        <taxon>Gammaproteobacteria</taxon>
        <taxon>Aeromonadales</taxon>
        <taxon>Succinivibrionaceae</taxon>
        <taxon>Succinivibrio</taxon>
    </lineage>
</organism>
<protein>
    <submittedName>
        <fullName evidence="1">Uncharacterized protein</fullName>
    </submittedName>
</protein>
<name>A0A662ZDL2_9GAMM</name>
<dbReference type="Proteomes" id="UP000243374">
    <property type="component" value="Unassembled WGS sequence"/>
</dbReference>
<sequence length="26" mass="2767">VSEGNKVSLNSAIKDYAPKMDAIGMK</sequence>
<keyword evidence="2" id="KW-1185">Reference proteome</keyword>
<feature type="non-terminal residue" evidence="1">
    <location>
        <position position="1"/>
    </location>
</feature>